<name>A0A451A052_9GAMM</name>
<accession>A0A451A052</accession>
<proteinExistence type="predicted"/>
<protein>
    <submittedName>
        <fullName evidence="1">Uncharacterized protein</fullName>
    </submittedName>
</protein>
<dbReference type="AlphaFoldDB" id="A0A451A052"/>
<gene>
    <name evidence="1" type="ORF">BECKTUN1418F_GA0071002_11752</name>
</gene>
<organism evidence="1">
    <name type="scientific">Candidatus Kentrum sp. TUN</name>
    <dbReference type="NCBI Taxonomy" id="2126343"/>
    <lineage>
        <taxon>Bacteria</taxon>
        <taxon>Pseudomonadati</taxon>
        <taxon>Pseudomonadota</taxon>
        <taxon>Gammaproteobacteria</taxon>
        <taxon>Candidatus Kentrum</taxon>
    </lineage>
</organism>
<evidence type="ECO:0000313" key="1">
    <source>
        <dbReference type="EMBL" id="VFK59405.1"/>
    </source>
</evidence>
<reference evidence="1" key="1">
    <citation type="submission" date="2019-02" db="EMBL/GenBank/DDBJ databases">
        <authorList>
            <person name="Gruber-Vodicka R. H."/>
            <person name="Seah K. B. B."/>
        </authorList>
    </citation>
    <scope>NUCLEOTIDE SEQUENCE</scope>
    <source>
        <strain evidence="1">BECK_BY3</strain>
    </source>
</reference>
<sequence length="97" mass="11314">MNYLNPYVNYHRPCFFPEVRTDSKGKQRKRYPYEKMMTPYEKLKSLPNAESYLKPGLSFRDIDAIACSITDNQAAEQMNNAKLKLFTTINERGNRAA</sequence>
<dbReference type="EMBL" id="CAADFY010000175">
    <property type="protein sequence ID" value="VFK59405.1"/>
    <property type="molecule type" value="Genomic_DNA"/>
</dbReference>